<organism evidence="1 2">
    <name type="scientific">Polyporus arcularius HHB13444</name>
    <dbReference type="NCBI Taxonomy" id="1314778"/>
    <lineage>
        <taxon>Eukaryota</taxon>
        <taxon>Fungi</taxon>
        <taxon>Dikarya</taxon>
        <taxon>Basidiomycota</taxon>
        <taxon>Agaricomycotina</taxon>
        <taxon>Agaricomycetes</taxon>
        <taxon>Polyporales</taxon>
        <taxon>Polyporaceae</taxon>
        <taxon>Polyporus</taxon>
    </lineage>
</organism>
<evidence type="ECO:0000313" key="1">
    <source>
        <dbReference type="EMBL" id="TFK85992.1"/>
    </source>
</evidence>
<dbReference type="Proteomes" id="UP000308197">
    <property type="component" value="Unassembled WGS sequence"/>
</dbReference>
<evidence type="ECO:0000313" key="2">
    <source>
        <dbReference type="Proteomes" id="UP000308197"/>
    </source>
</evidence>
<keyword evidence="2" id="KW-1185">Reference proteome</keyword>
<dbReference type="EMBL" id="ML211222">
    <property type="protein sequence ID" value="TFK85992.1"/>
    <property type="molecule type" value="Genomic_DNA"/>
</dbReference>
<sequence>MDDIGQTDRQADSTSRTVDAVSLGLRSVAIDLHPIAGPPSVLANRAASTRTCRRRQALVQWRVVSMTIRKPDRVEYHGAYTLILPDRPGACGCRLQKTMRRRRSKLCGRTRVDLSPSLPCALICYMHIADPGLLRFRNLTFSAGNRRRKRSPRRPLWGGSLLNRHKVEGRADDEMLPRSRAVARDWEPQERLRRDSGPPVGRFSTPVLRSWRGPCARSAGSHRPACRYWVRGYRISP</sequence>
<protein>
    <submittedName>
        <fullName evidence="1">Uncharacterized protein</fullName>
    </submittedName>
</protein>
<gene>
    <name evidence="1" type="ORF">K466DRAFT_170329</name>
</gene>
<dbReference type="AlphaFoldDB" id="A0A5C3P9M6"/>
<name>A0A5C3P9M6_9APHY</name>
<accession>A0A5C3P9M6</accession>
<reference evidence="1 2" key="1">
    <citation type="journal article" date="2019" name="Nat. Ecol. Evol.">
        <title>Megaphylogeny resolves global patterns of mushroom evolution.</title>
        <authorList>
            <person name="Varga T."/>
            <person name="Krizsan K."/>
            <person name="Foldi C."/>
            <person name="Dima B."/>
            <person name="Sanchez-Garcia M."/>
            <person name="Sanchez-Ramirez S."/>
            <person name="Szollosi G.J."/>
            <person name="Szarkandi J.G."/>
            <person name="Papp V."/>
            <person name="Albert L."/>
            <person name="Andreopoulos W."/>
            <person name="Angelini C."/>
            <person name="Antonin V."/>
            <person name="Barry K.W."/>
            <person name="Bougher N.L."/>
            <person name="Buchanan P."/>
            <person name="Buyck B."/>
            <person name="Bense V."/>
            <person name="Catcheside P."/>
            <person name="Chovatia M."/>
            <person name="Cooper J."/>
            <person name="Damon W."/>
            <person name="Desjardin D."/>
            <person name="Finy P."/>
            <person name="Geml J."/>
            <person name="Haridas S."/>
            <person name="Hughes K."/>
            <person name="Justo A."/>
            <person name="Karasinski D."/>
            <person name="Kautmanova I."/>
            <person name="Kiss B."/>
            <person name="Kocsube S."/>
            <person name="Kotiranta H."/>
            <person name="LaButti K.M."/>
            <person name="Lechner B.E."/>
            <person name="Liimatainen K."/>
            <person name="Lipzen A."/>
            <person name="Lukacs Z."/>
            <person name="Mihaltcheva S."/>
            <person name="Morgado L.N."/>
            <person name="Niskanen T."/>
            <person name="Noordeloos M.E."/>
            <person name="Ohm R.A."/>
            <person name="Ortiz-Santana B."/>
            <person name="Ovrebo C."/>
            <person name="Racz N."/>
            <person name="Riley R."/>
            <person name="Savchenko A."/>
            <person name="Shiryaev A."/>
            <person name="Soop K."/>
            <person name="Spirin V."/>
            <person name="Szebenyi C."/>
            <person name="Tomsovsky M."/>
            <person name="Tulloss R.E."/>
            <person name="Uehling J."/>
            <person name="Grigoriev I.V."/>
            <person name="Vagvolgyi C."/>
            <person name="Papp T."/>
            <person name="Martin F.M."/>
            <person name="Miettinen O."/>
            <person name="Hibbett D.S."/>
            <person name="Nagy L.G."/>
        </authorList>
    </citation>
    <scope>NUCLEOTIDE SEQUENCE [LARGE SCALE GENOMIC DNA]</scope>
    <source>
        <strain evidence="1 2">HHB13444</strain>
    </source>
</reference>
<proteinExistence type="predicted"/>
<dbReference type="InParanoid" id="A0A5C3P9M6"/>